<protein>
    <submittedName>
        <fullName evidence="1">Uncharacterized protein</fullName>
    </submittedName>
</protein>
<name>A0A0W0VMD2_9GAMM</name>
<comment type="caution">
    <text evidence="1">The sequence shown here is derived from an EMBL/GenBank/DDBJ whole genome shotgun (WGS) entry which is preliminary data.</text>
</comment>
<gene>
    <name evidence="1" type="ORF">Llon_1396</name>
</gene>
<dbReference type="RefSeq" id="WP_058529381.1">
    <property type="nucleotide sequence ID" value="NZ_CAAAHZ010000003.1"/>
</dbReference>
<dbReference type="EMBL" id="LNYK01000016">
    <property type="protein sequence ID" value="KTD21298.1"/>
    <property type="molecule type" value="Genomic_DNA"/>
</dbReference>
<dbReference type="AlphaFoldDB" id="A0A0W0VMD2"/>
<dbReference type="PATRIC" id="fig|45068.5.peg.1507"/>
<dbReference type="InterPro" id="IPR049719">
    <property type="entry name" value="DotZ-like"/>
</dbReference>
<dbReference type="Proteomes" id="UP000054997">
    <property type="component" value="Unassembled WGS sequence"/>
</dbReference>
<dbReference type="OrthoDB" id="5649041at2"/>
<dbReference type="CDD" id="cd22644">
    <property type="entry name" value="DotZ"/>
    <property type="match status" value="1"/>
</dbReference>
<dbReference type="Pfam" id="PF23129">
    <property type="entry name" value="DotZ"/>
    <property type="match status" value="1"/>
</dbReference>
<reference evidence="1 2" key="1">
    <citation type="submission" date="2015-11" db="EMBL/GenBank/DDBJ databases">
        <title>Genomic analysis of 38 Legionella species identifies large and diverse effector repertoires.</title>
        <authorList>
            <person name="Burstein D."/>
            <person name="Amaro F."/>
            <person name="Zusman T."/>
            <person name="Lifshitz Z."/>
            <person name="Cohen O."/>
            <person name="Gilbert J.A."/>
            <person name="Pupko T."/>
            <person name="Shuman H.A."/>
            <person name="Segal G."/>
        </authorList>
    </citation>
    <scope>NUCLEOTIDE SEQUENCE [LARGE SCALE GENOMIC DNA]</scope>
    <source>
        <strain evidence="1 2">ATCC 49505</strain>
    </source>
</reference>
<organism evidence="1 2">
    <name type="scientific">Legionella londiniensis</name>
    <dbReference type="NCBI Taxonomy" id="45068"/>
    <lineage>
        <taxon>Bacteria</taxon>
        <taxon>Pseudomonadati</taxon>
        <taxon>Pseudomonadota</taxon>
        <taxon>Gammaproteobacteria</taxon>
        <taxon>Legionellales</taxon>
        <taxon>Legionellaceae</taxon>
        <taxon>Legionella</taxon>
    </lineage>
</organism>
<evidence type="ECO:0000313" key="2">
    <source>
        <dbReference type="Proteomes" id="UP000054997"/>
    </source>
</evidence>
<dbReference type="STRING" id="45068.Llon_1396"/>
<keyword evidence="2" id="KW-1185">Reference proteome</keyword>
<sequence length="296" mass="34212">MNEATDLDLKKWLSTYGILTAERVLETFNIRLKHDELITAIKNPRSIYYQLLRVPLKNIFNGIILQQTQDYQVYAQKLFIDYLLSGENEKDASAPGANTREEIEEERKKLINLGDEFSQLEIAHQTLIGESQLSLIKLSRELQNSLNTAAKKCKAILQHHGVNQSQEAVMQAIKVAIIHYDLSDEMLAESSSFWDEIEKNLGISLNREMRSELSPSITQFHQHKAEIDQLLSSYLTRAEEIAQNLRLFRKRFFDTILKANELIKSLPDYHPDEAREKENLQSLNFDREIGEVHPES</sequence>
<proteinExistence type="predicted"/>
<evidence type="ECO:0000313" key="1">
    <source>
        <dbReference type="EMBL" id="KTD21298.1"/>
    </source>
</evidence>
<accession>A0A0W0VMD2</accession>